<proteinExistence type="predicted"/>
<evidence type="ECO:0000313" key="1">
    <source>
        <dbReference type="EMBL" id="AIA87978.1"/>
    </source>
</evidence>
<dbReference type="EMBL" id="KF120700">
    <property type="protein sequence ID" value="AIA87978.1"/>
    <property type="molecule type" value="Genomic_DNA"/>
</dbReference>
<name>A0A060BU99_9LACO</name>
<protein>
    <submittedName>
        <fullName evidence="1">CAZy families CE1 protein</fullName>
    </submittedName>
</protein>
<dbReference type="InterPro" id="IPR029058">
    <property type="entry name" value="AB_hydrolase_fold"/>
</dbReference>
<dbReference type="AlphaFoldDB" id="A0A060BU99"/>
<organism evidence="1">
    <name type="scientific">uncultured Leuconostoc sp</name>
    <dbReference type="NCBI Taxonomy" id="173262"/>
    <lineage>
        <taxon>Bacteria</taxon>
        <taxon>Bacillati</taxon>
        <taxon>Bacillota</taxon>
        <taxon>Bacilli</taxon>
        <taxon>Lactobacillales</taxon>
        <taxon>Lactobacillaceae</taxon>
        <taxon>Leuconostoc</taxon>
        <taxon>environmental samples</taxon>
    </lineage>
</organism>
<sequence>MGGYGALKLGLCGDGRFSRVAALSGAVDIARDHDNADPENAAFFRSIFGTDKEATGTFDDLMTAAETLSAEKRPKVYMWCGTE</sequence>
<feature type="non-terminal residue" evidence="1">
    <location>
        <position position="83"/>
    </location>
</feature>
<reference evidence="1" key="1">
    <citation type="journal article" date="2013" name="Environ. Microbiol.">
        <title>Seasonally variable intestinal metagenomes of the red palm weevil (Rhynchophorus ferrugineus).</title>
        <authorList>
            <person name="Jia S."/>
            <person name="Zhang X."/>
            <person name="Zhang G."/>
            <person name="Yin A."/>
            <person name="Zhang S."/>
            <person name="Li F."/>
            <person name="Wang L."/>
            <person name="Zhao D."/>
            <person name="Yun Q."/>
            <person name="Tala"/>
            <person name="Wang J."/>
            <person name="Sun G."/>
            <person name="Baabdullah M."/>
            <person name="Yu X."/>
            <person name="Hu S."/>
            <person name="Al-Mssallem I.S."/>
            <person name="Yu J."/>
        </authorList>
    </citation>
    <scope>NUCLEOTIDE SEQUENCE</scope>
</reference>
<dbReference type="SUPFAM" id="SSF53474">
    <property type="entry name" value="alpha/beta-Hydrolases"/>
    <property type="match status" value="1"/>
</dbReference>
<dbReference type="Gene3D" id="3.40.50.1820">
    <property type="entry name" value="alpha/beta hydrolase"/>
    <property type="match status" value="1"/>
</dbReference>
<accession>A0A060BU99</accession>